<gene>
    <name evidence="1" type="ORF">VP01_5199g2</name>
</gene>
<dbReference type="VEuPathDB" id="FungiDB:VP01_5199g2"/>
<name>A0A0L6UKR9_9BASI</name>
<dbReference type="Proteomes" id="UP000037035">
    <property type="component" value="Unassembled WGS sequence"/>
</dbReference>
<keyword evidence="2" id="KW-1185">Reference proteome</keyword>
<reference evidence="1 2" key="1">
    <citation type="submission" date="2015-08" db="EMBL/GenBank/DDBJ databases">
        <title>Next Generation Sequencing and Analysis of the Genome of Puccinia sorghi L Schw, the Causal Agent of Maize Common Rust.</title>
        <authorList>
            <person name="Rochi L."/>
            <person name="Burguener G."/>
            <person name="Darino M."/>
            <person name="Turjanski A."/>
            <person name="Kreff E."/>
            <person name="Dieguez M.J."/>
            <person name="Sacco F."/>
        </authorList>
    </citation>
    <scope>NUCLEOTIDE SEQUENCE [LARGE SCALE GENOMIC DNA]</scope>
    <source>
        <strain evidence="1 2">RO10H11247</strain>
    </source>
</reference>
<protein>
    <submittedName>
        <fullName evidence="1">Uncharacterized protein</fullName>
    </submittedName>
</protein>
<dbReference type="AlphaFoldDB" id="A0A0L6UKR9"/>
<sequence>MIFRPQTLDQRVMIKLSMLVELEARLKTTWKKRMVVANQAHAGDDGFKDGSLDFETAPWSWTGFLPFQPQPEIQTTPVNLGCHQTLLCNHVAHMVQRTQIKPQITYLVDHEPVSSLPVVKVSLALIVGWHFDLGPSTGGSLPSKPS</sequence>
<comment type="caution">
    <text evidence="1">The sequence shown here is derived from an EMBL/GenBank/DDBJ whole genome shotgun (WGS) entry which is preliminary data.</text>
</comment>
<evidence type="ECO:0000313" key="2">
    <source>
        <dbReference type="Proteomes" id="UP000037035"/>
    </source>
</evidence>
<organism evidence="1 2">
    <name type="scientific">Puccinia sorghi</name>
    <dbReference type="NCBI Taxonomy" id="27349"/>
    <lineage>
        <taxon>Eukaryota</taxon>
        <taxon>Fungi</taxon>
        <taxon>Dikarya</taxon>
        <taxon>Basidiomycota</taxon>
        <taxon>Pucciniomycotina</taxon>
        <taxon>Pucciniomycetes</taxon>
        <taxon>Pucciniales</taxon>
        <taxon>Pucciniaceae</taxon>
        <taxon>Puccinia</taxon>
    </lineage>
</organism>
<dbReference type="EMBL" id="LAVV01010385">
    <property type="protein sequence ID" value="KNZ49129.1"/>
    <property type="molecule type" value="Genomic_DNA"/>
</dbReference>
<proteinExistence type="predicted"/>
<evidence type="ECO:0000313" key="1">
    <source>
        <dbReference type="EMBL" id="KNZ49129.1"/>
    </source>
</evidence>
<dbReference type="STRING" id="27349.A0A0L6UKR9"/>
<accession>A0A0L6UKR9</accession>